<evidence type="ECO:0000256" key="4">
    <source>
        <dbReference type="ARBA" id="ARBA00065307"/>
    </source>
</evidence>
<dbReference type="GO" id="GO:0001046">
    <property type="term" value="F:core promoter sequence-specific DNA binding"/>
    <property type="evidence" value="ECO:0007669"/>
    <property type="project" value="TreeGrafter"/>
</dbReference>
<evidence type="ECO:0000256" key="6">
    <source>
        <dbReference type="ARBA" id="ARBA00075891"/>
    </source>
</evidence>
<evidence type="ECO:0000313" key="9">
    <source>
        <dbReference type="EMBL" id="TVY13586.1"/>
    </source>
</evidence>
<dbReference type="Gene3D" id="1.10.20.10">
    <property type="entry name" value="Histone, subunit A"/>
    <property type="match status" value="1"/>
</dbReference>
<dbReference type="InterPro" id="IPR003958">
    <property type="entry name" value="CBFA_NFYB_domain"/>
</dbReference>
<evidence type="ECO:0000256" key="7">
    <source>
        <dbReference type="SAM" id="MobiDB-lite"/>
    </source>
</evidence>
<feature type="compositionally biased region" description="Polar residues" evidence="7">
    <location>
        <begin position="1"/>
        <end position="11"/>
    </location>
</feature>
<dbReference type="GO" id="GO:0016251">
    <property type="term" value="F:RNA polymerase II general transcription initiation factor activity"/>
    <property type="evidence" value="ECO:0007669"/>
    <property type="project" value="TreeGrafter"/>
</dbReference>
<dbReference type="CDD" id="cd22906">
    <property type="entry name" value="HFD_DRAP1"/>
    <property type="match status" value="1"/>
</dbReference>
<name>A0A8T9B2M7_9HELO</name>
<evidence type="ECO:0000256" key="2">
    <source>
        <dbReference type="ARBA" id="ARBA00023242"/>
    </source>
</evidence>
<organism evidence="9 10">
    <name type="scientific">Lachnellula arida</name>
    <dbReference type="NCBI Taxonomy" id="1316785"/>
    <lineage>
        <taxon>Eukaryota</taxon>
        <taxon>Fungi</taxon>
        <taxon>Dikarya</taxon>
        <taxon>Ascomycota</taxon>
        <taxon>Pezizomycotina</taxon>
        <taxon>Leotiomycetes</taxon>
        <taxon>Helotiales</taxon>
        <taxon>Lachnaceae</taxon>
        <taxon>Lachnellula</taxon>
    </lineage>
</organism>
<gene>
    <name evidence="9" type="primary">DPB3_1</name>
    <name evidence="9" type="ORF">LARI1_G009310</name>
</gene>
<evidence type="ECO:0000256" key="3">
    <source>
        <dbReference type="ARBA" id="ARBA00061393"/>
    </source>
</evidence>
<feature type="compositionally biased region" description="Pro residues" evidence="7">
    <location>
        <begin position="117"/>
        <end position="135"/>
    </location>
</feature>
<dbReference type="Pfam" id="PF00808">
    <property type="entry name" value="CBFD_NFYB_HMF"/>
    <property type="match status" value="1"/>
</dbReference>
<sequence length="314" mass="33762">MDGTYAPQSPDLSGFLASPNKQQQQYQPSSLSTSYAPRSPVLPSFSNAPQYQQQQQLPQHDLSSYSSHHQIPTFGDSSNDFADYDAGGAAQYMPPIPALPPSHSFDPIPTQGIPPFYGAPPPPYPPQHQPPPAHPSHPQLQSHIKPESSFSDQYPPTMASRNKQAPPSTPWKNPNPTGIEIRTKFPVARIKRIMQADEEVGKVAQVTPVAVSKALELFMIALVSGAAEKAKEKGGKRVTAQHLKAVVLERNEEFDFLAEIVGKVAEGQEGAGGETRGKKRGSAAGGGAGSESESDEGAQKKKKGKGRKKKEAKD</sequence>
<dbReference type="Proteomes" id="UP000469559">
    <property type="component" value="Unassembled WGS sequence"/>
</dbReference>
<comment type="similarity">
    <text evidence="3">Belongs to the NC2 alpha/DRAP1 family.</text>
</comment>
<feature type="compositionally biased region" description="Polar residues" evidence="7">
    <location>
        <begin position="61"/>
        <end position="80"/>
    </location>
</feature>
<feature type="compositionally biased region" description="Polar residues" evidence="7">
    <location>
        <begin position="148"/>
        <end position="176"/>
    </location>
</feature>
<evidence type="ECO:0000259" key="8">
    <source>
        <dbReference type="Pfam" id="PF00808"/>
    </source>
</evidence>
<dbReference type="GO" id="GO:0046982">
    <property type="term" value="F:protein heterodimerization activity"/>
    <property type="evidence" value="ECO:0007669"/>
    <property type="project" value="InterPro"/>
</dbReference>
<reference evidence="9 10" key="1">
    <citation type="submission" date="2018-05" db="EMBL/GenBank/DDBJ databases">
        <title>Whole genome sequencing for identification of molecular markers to develop diagnostic detection tools for the regulated plant pathogen Lachnellula willkommii.</title>
        <authorList>
            <person name="Giroux E."/>
            <person name="Bilodeau G."/>
        </authorList>
    </citation>
    <scope>NUCLEOTIDE SEQUENCE [LARGE SCALE GENOMIC DNA]</scope>
    <source>
        <strain evidence="9 10">CBS 203.66</strain>
    </source>
</reference>
<dbReference type="PANTHER" id="PTHR10252">
    <property type="entry name" value="HISTONE-LIKE TRANSCRIPTION FACTOR CCAAT-RELATED"/>
    <property type="match status" value="1"/>
</dbReference>
<dbReference type="PANTHER" id="PTHR10252:SF5">
    <property type="entry name" value="DR1-ASSOCIATED COREPRESSOR"/>
    <property type="match status" value="1"/>
</dbReference>
<dbReference type="OrthoDB" id="653904at2759"/>
<dbReference type="EMBL" id="QGMF01000912">
    <property type="protein sequence ID" value="TVY13586.1"/>
    <property type="molecule type" value="Genomic_DNA"/>
</dbReference>
<comment type="subcellular location">
    <subcellularLocation>
        <location evidence="1">Nucleus</location>
    </subcellularLocation>
</comment>
<feature type="domain" description="Transcription factor CBF/NF-Y/archaeal histone" evidence="8">
    <location>
        <begin position="184"/>
        <end position="247"/>
    </location>
</feature>
<evidence type="ECO:0000256" key="5">
    <source>
        <dbReference type="ARBA" id="ARBA00072430"/>
    </source>
</evidence>
<protein>
    <recommendedName>
        <fullName evidence="5">NCT transcriptional regulatory complex subunit A</fullName>
    </recommendedName>
    <alternativeName>
        <fullName evidence="6">Negative cofactor 2 AB</fullName>
    </alternativeName>
</protein>
<accession>A0A8T9B2M7</accession>
<feature type="compositionally biased region" description="Polar residues" evidence="7">
    <location>
        <begin position="19"/>
        <end position="36"/>
    </location>
</feature>
<dbReference type="GO" id="GO:0017054">
    <property type="term" value="C:negative cofactor 2 complex"/>
    <property type="evidence" value="ECO:0007669"/>
    <property type="project" value="TreeGrafter"/>
</dbReference>
<dbReference type="FunFam" id="1.10.20.10:FF:000036">
    <property type="entry name" value="CBF/NF-Y family transcription factor"/>
    <property type="match status" value="1"/>
</dbReference>
<comment type="subunit">
    <text evidence="4">Forms the NCT transcriptional regulatory complex with nctB and mot1.</text>
</comment>
<dbReference type="InterPro" id="IPR009072">
    <property type="entry name" value="Histone-fold"/>
</dbReference>
<comment type="caution">
    <text evidence="9">The sequence shown here is derived from an EMBL/GenBank/DDBJ whole genome shotgun (WGS) entry which is preliminary data.</text>
</comment>
<keyword evidence="2" id="KW-0539">Nucleus</keyword>
<feature type="compositionally biased region" description="Basic residues" evidence="7">
    <location>
        <begin position="300"/>
        <end position="314"/>
    </location>
</feature>
<feature type="region of interest" description="Disordered" evidence="7">
    <location>
        <begin position="1"/>
        <end position="180"/>
    </location>
</feature>
<evidence type="ECO:0000256" key="1">
    <source>
        <dbReference type="ARBA" id="ARBA00004123"/>
    </source>
</evidence>
<keyword evidence="10" id="KW-1185">Reference proteome</keyword>
<evidence type="ECO:0000313" key="10">
    <source>
        <dbReference type="Proteomes" id="UP000469559"/>
    </source>
</evidence>
<proteinExistence type="inferred from homology"/>
<dbReference type="SUPFAM" id="SSF47113">
    <property type="entry name" value="Histone-fold"/>
    <property type="match status" value="1"/>
</dbReference>
<dbReference type="AlphaFoldDB" id="A0A8T9B2M7"/>
<dbReference type="InterPro" id="IPR050568">
    <property type="entry name" value="Transcr_DNA_Rep_Reg"/>
</dbReference>
<feature type="compositionally biased region" description="Low complexity" evidence="7">
    <location>
        <begin position="49"/>
        <end position="59"/>
    </location>
</feature>
<feature type="region of interest" description="Disordered" evidence="7">
    <location>
        <begin position="265"/>
        <end position="314"/>
    </location>
</feature>